<gene>
    <name evidence="2" type="ORF">CHRIB12_LOCUS6169</name>
</gene>
<dbReference type="EMBL" id="CAGKOT010000010">
    <property type="protein sequence ID" value="CAB5355736.1"/>
    <property type="molecule type" value="Genomic_DNA"/>
</dbReference>
<comment type="caution">
    <text evidence="2">The sequence shown here is derived from an EMBL/GenBank/DDBJ whole genome shotgun (WGS) entry which is preliminary data.</text>
</comment>
<organism evidence="2 3">
    <name type="scientific">Rhizophagus irregularis</name>
    <dbReference type="NCBI Taxonomy" id="588596"/>
    <lineage>
        <taxon>Eukaryota</taxon>
        <taxon>Fungi</taxon>
        <taxon>Fungi incertae sedis</taxon>
        <taxon>Mucoromycota</taxon>
        <taxon>Glomeromycotina</taxon>
        <taxon>Glomeromycetes</taxon>
        <taxon>Glomerales</taxon>
        <taxon>Glomeraceae</taxon>
        <taxon>Rhizophagus</taxon>
    </lineage>
</organism>
<reference evidence="2" key="1">
    <citation type="submission" date="2020-05" db="EMBL/GenBank/DDBJ databases">
        <authorList>
            <person name="Rincon C."/>
            <person name="Sanders R I."/>
            <person name="Robbins C."/>
            <person name="Chaturvedi A."/>
        </authorList>
    </citation>
    <scope>NUCLEOTIDE SEQUENCE</scope>
    <source>
        <strain evidence="2">CHB12</strain>
    </source>
</reference>
<feature type="compositionally biased region" description="Basic and acidic residues" evidence="1">
    <location>
        <begin position="119"/>
        <end position="134"/>
    </location>
</feature>
<sequence>MVVRRNDTSRTKHLSNNRMPSETYLEDEEGAKLLVLTDWLKNDVGALFVQIKKLETTVECIENYVEEKTGVEPGKRFHPIQIHPNQIMNMSHSKRLPAQKRIFAKLTFAVPKVQVMESKRQAERVPEGPSEKDLSNNLPSDPEELTKVFEKNLKRLENLVKLFKSDIILENIYNKTVPRPINLRPGYDMKHVFNSCPQTDNYRYEKVVEIEKQYDYLSIIRPHEPPQQWAERVTF</sequence>
<proteinExistence type="predicted"/>
<feature type="region of interest" description="Disordered" evidence="1">
    <location>
        <begin position="1"/>
        <end position="23"/>
    </location>
</feature>
<feature type="compositionally biased region" description="Basic and acidic residues" evidence="1">
    <location>
        <begin position="1"/>
        <end position="10"/>
    </location>
</feature>
<accession>A0A915Z0E2</accession>
<name>A0A915Z0E2_9GLOM</name>
<evidence type="ECO:0000313" key="2">
    <source>
        <dbReference type="EMBL" id="CAB5355736.1"/>
    </source>
</evidence>
<feature type="region of interest" description="Disordered" evidence="1">
    <location>
        <begin position="119"/>
        <end position="142"/>
    </location>
</feature>
<dbReference type="OrthoDB" id="2425576at2759"/>
<evidence type="ECO:0000256" key="1">
    <source>
        <dbReference type="SAM" id="MobiDB-lite"/>
    </source>
</evidence>
<evidence type="ECO:0000313" key="3">
    <source>
        <dbReference type="Proteomes" id="UP000684084"/>
    </source>
</evidence>
<dbReference type="Proteomes" id="UP000684084">
    <property type="component" value="Unassembled WGS sequence"/>
</dbReference>
<dbReference type="AlphaFoldDB" id="A0A915Z0E2"/>
<dbReference type="VEuPathDB" id="FungiDB:RhiirFUN_005145"/>
<protein>
    <submittedName>
        <fullName evidence="2">Uncharacterized protein</fullName>
    </submittedName>
</protein>
<dbReference type="VEuPathDB" id="FungiDB:RhiirFUN_003614"/>